<dbReference type="Gene3D" id="2.40.160.200">
    <property type="entry name" value="LURP1-related"/>
    <property type="match status" value="1"/>
</dbReference>
<evidence type="ECO:0000313" key="3">
    <source>
        <dbReference type="Proteomes" id="UP000236664"/>
    </source>
</evidence>
<keyword evidence="3" id="KW-1185">Reference proteome</keyword>
<protein>
    <recommendedName>
        <fullName evidence="4">Phospholipid scramblase</fullName>
    </recommendedName>
</protein>
<evidence type="ECO:0000256" key="1">
    <source>
        <dbReference type="ARBA" id="ARBA00005437"/>
    </source>
</evidence>
<comment type="caution">
    <text evidence="2">The sequence shown here is derived from an EMBL/GenBank/DDBJ whole genome shotgun (WGS) entry which is preliminary data.</text>
</comment>
<dbReference type="Proteomes" id="UP000236664">
    <property type="component" value="Unassembled WGS sequence"/>
</dbReference>
<name>A0A2K0WU35_GIBNY</name>
<dbReference type="AlphaFoldDB" id="A0A2K0WU35"/>
<dbReference type="InterPro" id="IPR025659">
    <property type="entry name" value="Tubby-like_C"/>
</dbReference>
<organism evidence="2 3">
    <name type="scientific">Gibberella nygamai</name>
    <name type="common">Bean root rot disease fungus</name>
    <name type="synonym">Fusarium nygamai</name>
    <dbReference type="NCBI Taxonomy" id="42673"/>
    <lineage>
        <taxon>Eukaryota</taxon>
        <taxon>Fungi</taxon>
        <taxon>Dikarya</taxon>
        <taxon>Ascomycota</taxon>
        <taxon>Pezizomycotina</taxon>
        <taxon>Sordariomycetes</taxon>
        <taxon>Hypocreomycetidae</taxon>
        <taxon>Hypocreales</taxon>
        <taxon>Nectriaceae</taxon>
        <taxon>Fusarium</taxon>
        <taxon>Fusarium fujikuroi species complex</taxon>
    </lineage>
</organism>
<dbReference type="STRING" id="42673.A0A2K0WU35"/>
<dbReference type="PANTHER" id="PTHR31087:SF161">
    <property type="entry name" value="TUBBY C 2 FAMILY PROTEIN"/>
    <property type="match status" value="1"/>
</dbReference>
<sequence length="221" mass="24793">MALPQNQCETTEVQIYPPQPLIAVPQVPAALLGHQVGIFPAYITIRTETLIVREKLGSFNGDEFEVQHVNGLPILKVEGKVMSISGRKMVYDMRCNHLFSIVRKHLHFRTRYVVEDPQGREIMNVRSSFRLLSSKATATFNSLDGSAEVLEMKGSWRDYSACIVDTISDNVVGRISRTISSRDLLFGQQTYALEVKPGVDMALMVAICICFDERNNENRAG</sequence>
<dbReference type="SUPFAM" id="SSF54518">
    <property type="entry name" value="Tubby C-terminal domain-like"/>
    <property type="match status" value="1"/>
</dbReference>
<reference evidence="2 3" key="1">
    <citation type="submission" date="2017-06" db="EMBL/GenBank/DDBJ databases">
        <title>Genome of Fusarium nygamai isolate CS10214.</title>
        <authorList>
            <person name="Gardiner D.M."/>
            <person name="Obanor F."/>
            <person name="Kazan K."/>
        </authorList>
    </citation>
    <scope>NUCLEOTIDE SEQUENCE [LARGE SCALE GENOMIC DNA]</scope>
    <source>
        <strain evidence="2 3">CS10214</strain>
    </source>
</reference>
<dbReference type="EMBL" id="MTQA01000018">
    <property type="protein sequence ID" value="PNP85754.1"/>
    <property type="molecule type" value="Genomic_DNA"/>
</dbReference>
<accession>A0A2K0WU35</accession>
<dbReference type="InterPro" id="IPR038595">
    <property type="entry name" value="LOR_sf"/>
</dbReference>
<dbReference type="OrthoDB" id="97518at2759"/>
<dbReference type="InterPro" id="IPR007612">
    <property type="entry name" value="LOR"/>
</dbReference>
<comment type="similarity">
    <text evidence="1">Belongs to the LOR family.</text>
</comment>
<evidence type="ECO:0008006" key="4">
    <source>
        <dbReference type="Google" id="ProtNLM"/>
    </source>
</evidence>
<evidence type="ECO:0000313" key="2">
    <source>
        <dbReference type="EMBL" id="PNP85754.1"/>
    </source>
</evidence>
<dbReference type="Pfam" id="PF04525">
    <property type="entry name" value="LOR"/>
    <property type="match status" value="1"/>
</dbReference>
<proteinExistence type="inferred from homology"/>
<dbReference type="PANTHER" id="PTHR31087">
    <property type="match status" value="1"/>
</dbReference>
<gene>
    <name evidence="2" type="ORF">FNYG_00810</name>
</gene>